<reference evidence="1 2" key="1">
    <citation type="submission" date="2020-08" db="EMBL/GenBank/DDBJ databases">
        <title>A Genomic Blueprint of the Chicken Gut Microbiome.</title>
        <authorList>
            <person name="Gilroy R."/>
            <person name="Ravi A."/>
            <person name="Getino M."/>
            <person name="Pursley I."/>
            <person name="Horton D.L."/>
            <person name="Alikhan N.-F."/>
            <person name="Baker D."/>
            <person name="Gharbi K."/>
            <person name="Hall N."/>
            <person name="Watson M."/>
            <person name="Adriaenssens E.M."/>
            <person name="Foster-Nyarko E."/>
            <person name="Jarju S."/>
            <person name="Secka A."/>
            <person name="Antonio M."/>
            <person name="Oren A."/>
            <person name="Chaudhuri R."/>
            <person name="La Ragione R.M."/>
            <person name="Hildebrand F."/>
            <person name="Pallen M.J."/>
        </authorList>
    </citation>
    <scope>NUCLEOTIDE SEQUENCE [LARGE SCALE GENOMIC DNA]</scope>
    <source>
        <strain evidence="1 2">Sa5YUA1</strain>
    </source>
</reference>
<dbReference type="RefSeq" id="WP_191813071.1">
    <property type="nucleotide sequence ID" value="NZ_JACSQT010000003.1"/>
</dbReference>
<gene>
    <name evidence="1" type="ORF">H9655_08825</name>
</gene>
<organism evidence="1 2">
    <name type="scientific">Cytobacillus stercorigallinarum</name>
    <dbReference type="NCBI Taxonomy" id="2762240"/>
    <lineage>
        <taxon>Bacteria</taxon>
        <taxon>Bacillati</taxon>
        <taxon>Bacillota</taxon>
        <taxon>Bacilli</taxon>
        <taxon>Bacillales</taxon>
        <taxon>Bacillaceae</taxon>
        <taxon>Cytobacillus</taxon>
    </lineage>
</organism>
<protein>
    <submittedName>
        <fullName evidence="1">Uncharacterized protein</fullName>
    </submittedName>
</protein>
<name>A0ABR8QNQ9_9BACI</name>
<keyword evidence="2" id="KW-1185">Reference proteome</keyword>
<dbReference type="Proteomes" id="UP000657931">
    <property type="component" value="Unassembled WGS sequence"/>
</dbReference>
<sequence>MNMIKKMYKNLLKNGWTLNQIDEMDIHFYFSLEGADQEETFIDEIKLF</sequence>
<evidence type="ECO:0000313" key="2">
    <source>
        <dbReference type="Proteomes" id="UP000657931"/>
    </source>
</evidence>
<accession>A0ABR8QNQ9</accession>
<comment type="caution">
    <text evidence="1">The sequence shown here is derived from an EMBL/GenBank/DDBJ whole genome shotgun (WGS) entry which is preliminary data.</text>
</comment>
<dbReference type="EMBL" id="JACSQT010000003">
    <property type="protein sequence ID" value="MBD7937133.1"/>
    <property type="molecule type" value="Genomic_DNA"/>
</dbReference>
<proteinExistence type="predicted"/>
<evidence type="ECO:0000313" key="1">
    <source>
        <dbReference type="EMBL" id="MBD7937133.1"/>
    </source>
</evidence>